<comment type="cofactor">
    <cofactor evidence="1">
        <name>Mo-molybdopterin</name>
        <dbReference type="ChEBI" id="CHEBI:71302"/>
    </cofactor>
</comment>
<dbReference type="KEGG" id="nti:DNFV4_00760"/>
<dbReference type="GO" id="GO:0030151">
    <property type="term" value="F:molybdenum ion binding"/>
    <property type="evidence" value="ECO:0007669"/>
    <property type="project" value="InterPro"/>
</dbReference>
<dbReference type="Pfam" id="PF00174">
    <property type="entry name" value="Oxidored_molyb"/>
    <property type="match status" value="1"/>
</dbReference>
<feature type="region of interest" description="Disordered" evidence="5">
    <location>
        <begin position="1"/>
        <end position="26"/>
    </location>
</feature>
<evidence type="ECO:0000256" key="3">
    <source>
        <dbReference type="ARBA" id="ARBA00022723"/>
    </source>
</evidence>
<feature type="domain" description="Oxidoreductase molybdopterin-binding" evidence="6">
    <location>
        <begin position="106"/>
        <end position="270"/>
    </location>
</feature>
<dbReference type="CDD" id="cd02110">
    <property type="entry name" value="SO_family_Moco_dimer"/>
    <property type="match status" value="1"/>
</dbReference>
<dbReference type="GO" id="GO:0043546">
    <property type="term" value="F:molybdopterin cofactor binding"/>
    <property type="evidence" value="ECO:0007669"/>
    <property type="project" value="TreeGrafter"/>
</dbReference>
<evidence type="ECO:0000256" key="1">
    <source>
        <dbReference type="ARBA" id="ARBA00001924"/>
    </source>
</evidence>
<dbReference type="Pfam" id="PF03404">
    <property type="entry name" value="Mo-co_dimer"/>
    <property type="match status" value="1"/>
</dbReference>
<dbReference type="AlphaFoldDB" id="A0AA86MWL9"/>
<keyword evidence="9" id="KW-1185">Reference proteome</keyword>
<dbReference type="InterPro" id="IPR014756">
    <property type="entry name" value="Ig_E-set"/>
</dbReference>
<dbReference type="Gene3D" id="2.60.40.650">
    <property type="match status" value="1"/>
</dbReference>
<dbReference type="EMBL" id="OX365700">
    <property type="protein sequence ID" value="CAI4030332.1"/>
    <property type="molecule type" value="Genomic_DNA"/>
</dbReference>
<dbReference type="GO" id="GO:0006790">
    <property type="term" value="P:sulfur compound metabolic process"/>
    <property type="evidence" value="ECO:0007669"/>
    <property type="project" value="TreeGrafter"/>
</dbReference>
<dbReference type="InterPro" id="IPR036374">
    <property type="entry name" value="OxRdtase_Mopterin-bd_sf"/>
</dbReference>
<keyword evidence="4" id="KW-0560">Oxidoreductase</keyword>
<evidence type="ECO:0000256" key="4">
    <source>
        <dbReference type="ARBA" id="ARBA00023002"/>
    </source>
</evidence>
<evidence type="ECO:0000313" key="8">
    <source>
        <dbReference type="EMBL" id="CAI4030332.1"/>
    </source>
</evidence>
<dbReference type="RefSeq" id="WP_289267324.1">
    <property type="nucleotide sequence ID" value="NZ_OX365700.1"/>
</dbReference>
<dbReference type="PANTHER" id="PTHR19372">
    <property type="entry name" value="SULFITE REDUCTASE"/>
    <property type="match status" value="1"/>
</dbReference>
<dbReference type="PROSITE" id="PS51318">
    <property type="entry name" value="TAT"/>
    <property type="match status" value="1"/>
</dbReference>
<gene>
    <name evidence="8" type="ORF">DNFV4_00760</name>
</gene>
<proteinExistence type="predicted"/>
<dbReference type="PANTHER" id="PTHR19372:SF7">
    <property type="entry name" value="SULFITE OXIDASE, MITOCHONDRIAL"/>
    <property type="match status" value="1"/>
</dbReference>
<accession>A0AA86MWL9</accession>
<name>A0AA86MWL9_9BACT</name>
<protein>
    <submittedName>
        <fullName evidence="8">Sulfite oxidase</fullName>
    </submittedName>
</protein>
<evidence type="ECO:0000259" key="7">
    <source>
        <dbReference type="Pfam" id="PF03404"/>
    </source>
</evidence>
<dbReference type="PRINTS" id="PR00407">
    <property type="entry name" value="EUMOPTERIN"/>
</dbReference>
<sequence>MTDLDVRTKEHDEGGKKLREGQPRSVSRREFLVQGSSTLALLAVMNSPLLARFAQAEEGTQLIPFLDRPPAPPEQAIKAYGELNKHDWQRSTSWITPAKDFFTVSHYNRPQIREEDWRLTIGGLVERPVTFSLDQLRALPRQEVVFTLECAGNHGFDWFTGGIGTAKWTGTPLAPILKQAGIKHRAVDVVFFGADEGEEEVREIKMRQCFSRSLSVPEALDPSVLLCYEMNGEPLPHLNGYPARLIVPGWYGVANVKWLTRIEVIDRRWAGRFMSKDYVTIREEKGSNGETVWTQKTVGRSLIKSAPARVIVRNGKYRIEGVAWGAPVQRVEVQIDDGPWLPATIDRGQDHDYAWKFWHLDWEARSGEHRVTSRAVDREGNVQPALTDPVIANKRTYWESNGQITRRVRIA</sequence>
<evidence type="ECO:0000313" key="9">
    <source>
        <dbReference type="Proteomes" id="UP001179121"/>
    </source>
</evidence>
<dbReference type="InterPro" id="IPR006311">
    <property type="entry name" value="TAT_signal"/>
</dbReference>
<dbReference type="Gene3D" id="3.90.420.10">
    <property type="entry name" value="Oxidoreductase, molybdopterin-binding domain"/>
    <property type="match status" value="1"/>
</dbReference>
<dbReference type="GO" id="GO:0008482">
    <property type="term" value="F:sulfite oxidase activity"/>
    <property type="evidence" value="ECO:0007669"/>
    <property type="project" value="TreeGrafter"/>
</dbReference>
<evidence type="ECO:0000256" key="2">
    <source>
        <dbReference type="ARBA" id="ARBA00022505"/>
    </source>
</evidence>
<dbReference type="Proteomes" id="UP001179121">
    <property type="component" value="Chromosome"/>
</dbReference>
<dbReference type="InterPro" id="IPR005066">
    <property type="entry name" value="MoCF_OxRdtse_dimer"/>
</dbReference>
<dbReference type="SUPFAM" id="SSF56524">
    <property type="entry name" value="Oxidoreductase molybdopterin-binding domain"/>
    <property type="match status" value="1"/>
</dbReference>
<dbReference type="SUPFAM" id="SSF81296">
    <property type="entry name" value="E set domains"/>
    <property type="match status" value="1"/>
</dbReference>
<dbReference type="InterPro" id="IPR000572">
    <property type="entry name" value="OxRdtase_Mopterin-bd_dom"/>
</dbReference>
<keyword evidence="3" id="KW-0479">Metal-binding</keyword>
<dbReference type="InterPro" id="IPR008335">
    <property type="entry name" value="Mopterin_OxRdtase_euk"/>
</dbReference>
<keyword evidence="2" id="KW-0500">Molybdenum</keyword>
<evidence type="ECO:0000256" key="5">
    <source>
        <dbReference type="SAM" id="MobiDB-lite"/>
    </source>
</evidence>
<evidence type="ECO:0000259" key="6">
    <source>
        <dbReference type="Pfam" id="PF00174"/>
    </source>
</evidence>
<dbReference type="GO" id="GO:0020037">
    <property type="term" value="F:heme binding"/>
    <property type="evidence" value="ECO:0007669"/>
    <property type="project" value="TreeGrafter"/>
</dbReference>
<feature type="domain" description="Moybdenum cofactor oxidoreductase dimerisation" evidence="7">
    <location>
        <begin position="313"/>
        <end position="385"/>
    </location>
</feature>
<organism evidence="8 9">
    <name type="scientific">Nitrospira tepida</name>
    <dbReference type="NCBI Taxonomy" id="2973512"/>
    <lineage>
        <taxon>Bacteria</taxon>
        <taxon>Pseudomonadati</taxon>
        <taxon>Nitrospirota</taxon>
        <taxon>Nitrospiria</taxon>
        <taxon>Nitrospirales</taxon>
        <taxon>Nitrospiraceae</taxon>
        <taxon>Nitrospira</taxon>
    </lineage>
</organism>
<reference evidence="8" key="1">
    <citation type="submission" date="2022-10" db="EMBL/GenBank/DDBJ databases">
        <authorList>
            <person name="Koch H."/>
        </authorList>
    </citation>
    <scope>NUCLEOTIDE SEQUENCE</scope>
    <source>
        <strain evidence="8">DNF</strain>
    </source>
</reference>